<feature type="coiled-coil region" evidence="1">
    <location>
        <begin position="452"/>
        <end position="479"/>
    </location>
</feature>
<dbReference type="SUPFAM" id="SSF49265">
    <property type="entry name" value="Fibronectin type III"/>
    <property type="match status" value="1"/>
</dbReference>
<reference evidence="3 4" key="1">
    <citation type="journal article" date="2024" name="Science">
        <title>Giant polyketide synthase enzymes in the biosynthesis of giant marine polyether toxins.</title>
        <authorList>
            <person name="Fallon T.R."/>
            <person name="Shende V.V."/>
            <person name="Wierzbicki I.H."/>
            <person name="Pendleton A.L."/>
            <person name="Watervoot N.F."/>
            <person name="Auber R.P."/>
            <person name="Gonzalez D.J."/>
            <person name="Wisecaver J.H."/>
            <person name="Moore B.S."/>
        </authorList>
    </citation>
    <scope>NUCLEOTIDE SEQUENCE [LARGE SCALE GENOMIC DNA]</scope>
    <source>
        <strain evidence="3 4">12B1</strain>
    </source>
</reference>
<dbReference type="EMBL" id="JBGBPQ010000026">
    <property type="protein sequence ID" value="KAL1499077.1"/>
    <property type="molecule type" value="Genomic_DNA"/>
</dbReference>
<evidence type="ECO:0000256" key="1">
    <source>
        <dbReference type="SAM" id="Coils"/>
    </source>
</evidence>
<feature type="coiled-coil region" evidence="1">
    <location>
        <begin position="797"/>
        <end position="828"/>
    </location>
</feature>
<organism evidence="3 4">
    <name type="scientific">Prymnesium parvum</name>
    <name type="common">Toxic golden alga</name>
    <dbReference type="NCBI Taxonomy" id="97485"/>
    <lineage>
        <taxon>Eukaryota</taxon>
        <taxon>Haptista</taxon>
        <taxon>Haptophyta</taxon>
        <taxon>Prymnesiophyceae</taxon>
        <taxon>Prymnesiales</taxon>
        <taxon>Prymnesiaceae</taxon>
        <taxon>Prymnesium</taxon>
    </lineage>
</organism>
<feature type="coiled-coil region" evidence="1">
    <location>
        <begin position="124"/>
        <end position="170"/>
    </location>
</feature>
<dbReference type="Proteomes" id="UP001515480">
    <property type="component" value="Unassembled WGS sequence"/>
</dbReference>
<keyword evidence="1" id="KW-0175">Coiled coil</keyword>
<sequence length="1377" mass="151977">MALSLPPPVDASFVKATTNSITLEFALTAASQTAVEKYELQYRPASSSTWTTASSTLKTKRCTKGNLSPGSAYYFRARASSGGERWGPFGNETAQLYTKLPDLPDTVSESLKVPAKVIAAATEAAAEKALKDALEREANEARRLENARREQQIQQDIAKAEENERESEKRCKVIVSASLSHVVSNAEKELERAAVEADKDVRAMVDVELRDEEAAAVDALLKKLKVSEMLEGPSPKVVAQMQQTKNEVRSSLGKKYADALAIEVDKSLMVIESDLDQVLLQGLREAREQATKMQAAERHENEAHDVTAQRHALEAGLLDAVQSARLSFSASAAAAANRCHGKEEEQPKSSSLLDEVAVLNSRYAKVLDKSLGDLHMSVARSLELTEQRLLRRQQASVLEAWMMAEALRSRSDASTLRDAALAQREKFLSLRRNKLQQLQELFSSDSFTEEAKAKLTAEADMARTQAEEAEAEAAALFVRIESSRSPWLEIEDDHADGGQKSAIPKSLLPDVFVLTSTLPESSLQAAMERAVASVHPLQVQLLHQMERTDLVRKAVETVVVEAVHWSKLKQQQKARADLSALSEAKSAEIVAVQNESEKRVAQLIVKEPSEPVIEVKMDSLIKSLLDKVKAYMVHNGVELDVEAGLREVVAGVVKQVEHASMEAQRCAVADARRSWDSLREAERRMEIEKSQKAVQQAIENSMEGRQHMIQQSIDEAVQAAENRLKLAHAEAMCEAIRQTTMDTRAACEAEAKEQAWRLACIKAASQEGFERGKTTTRMQADRATVAKARSDAIELVRQEMGRELDQAKEAAIAAANEVEKLRVQLEQARTGSAQAAAQAAARAVQLQRAATEAAMAEQTRAEVSRLEAKHKMDLELKLAAERARAEKELRCAVEDAREKEKARAVAQAQNAVKLAAEEARRAEALAQQAIMQKELRAAHATFHQRAKEDTRRAVAAALEAHVKQRVKEVESQAVQSIIGKSDSEKKQIEASAALQVQMAIAHAEERHKKQQADAVAKAVREATEHRKVSEERAVQQRVSAAVEMAKRKAEAEFREVLIEREAEVKRQAAKELVEAVQAAKEKTMKEALERIKPQLQKQEAVEAAIRDAEERAREKERHMAAQIQARIEERAADASSQPAAVQAAVRAAVRESEERAEQRLAAVHKMYEKAAAEQQIQIKELLQTTQREAKERHQTLLASAIREVRERAEEEKQVALEQARMVVQSSAVQQAEQLDALLSELAEVRAENLRLTSEMEARTKDLAEIASMSAMYDIGEGNTEVMTQVYSGEHAPTAAHVYTGDQSLLTISNNYNDGPYSPVSSLPYDENLSAVASTVPVNAVEKAVEGRLQHNEFDDDHNQSAATLSAAKPFPLSHHLD</sequence>
<feature type="coiled-coil region" evidence="1">
    <location>
        <begin position="882"/>
        <end position="925"/>
    </location>
</feature>
<feature type="coiled-coil region" evidence="1">
    <location>
        <begin position="1153"/>
        <end position="1254"/>
    </location>
</feature>
<evidence type="ECO:0000313" key="3">
    <source>
        <dbReference type="EMBL" id="KAL1499077.1"/>
    </source>
</evidence>
<keyword evidence="4" id="KW-1185">Reference proteome</keyword>
<dbReference type="PROSITE" id="PS50853">
    <property type="entry name" value="FN3"/>
    <property type="match status" value="1"/>
</dbReference>
<gene>
    <name evidence="3" type="ORF">AB1Y20_013592</name>
</gene>
<dbReference type="InterPro" id="IPR013783">
    <property type="entry name" value="Ig-like_fold"/>
</dbReference>
<evidence type="ECO:0000313" key="4">
    <source>
        <dbReference type="Proteomes" id="UP001515480"/>
    </source>
</evidence>
<protein>
    <recommendedName>
        <fullName evidence="2">Fibronectin type-III domain-containing protein</fullName>
    </recommendedName>
</protein>
<accession>A0AB34IIP6</accession>
<dbReference type="CDD" id="cd00063">
    <property type="entry name" value="FN3"/>
    <property type="match status" value="1"/>
</dbReference>
<proteinExistence type="predicted"/>
<dbReference type="Gene3D" id="2.60.40.10">
    <property type="entry name" value="Immunoglobulins"/>
    <property type="match status" value="1"/>
</dbReference>
<name>A0AB34IIP6_PRYPA</name>
<feature type="domain" description="Fibronectin type-III" evidence="2">
    <location>
        <begin position="7"/>
        <end position="101"/>
    </location>
</feature>
<comment type="caution">
    <text evidence="3">The sequence shown here is derived from an EMBL/GenBank/DDBJ whole genome shotgun (WGS) entry which is preliminary data.</text>
</comment>
<dbReference type="Pfam" id="PF00041">
    <property type="entry name" value="fn3"/>
    <property type="match status" value="1"/>
</dbReference>
<dbReference type="SMART" id="SM00060">
    <property type="entry name" value="FN3"/>
    <property type="match status" value="1"/>
</dbReference>
<dbReference type="InterPro" id="IPR003961">
    <property type="entry name" value="FN3_dom"/>
</dbReference>
<feature type="coiled-coil region" evidence="1">
    <location>
        <begin position="1062"/>
        <end position="1125"/>
    </location>
</feature>
<dbReference type="InterPro" id="IPR036116">
    <property type="entry name" value="FN3_sf"/>
</dbReference>
<evidence type="ECO:0000259" key="2">
    <source>
        <dbReference type="PROSITE" id="PS50853"/>
    </source>
</evidence>